<evidence type="ECO:0000313" key="3">
    <source>
        <dbReference type="Proteomes" id="UP000053593"/>
    </source>
</evidence>
<dbReference type="OrthoDB" id="2691265at2759"/>
<name>A0A0D0ASM7_9AGAR</name>
<reference evidence="2 3" key="1">
    <citation type="submission" date="2014-04" db="EMBL/GenBank/DDBJ databases">
        <title>Evolutionary Origins and Diversification of the Mycorrhizal Mutualists.</title>
        <authorList>
            <consortium name="DOE Joint Genome Institute"/>
            <consortium name="Mycorrhizal Genomics Consortium"/>
            <person name="Kohler A."/>
            <person name="Kuo A."/>
            <person name="Nagy L.G."/>
            <person name="Floudas D."/>
            <person name="Copeland A."/>
            <person name="Barry K.W."/>
            <person name="Cichocki N."/>
            <person name="Veneault-Fourrey C."/>
            <person name="LaButti K."/>
            <person name="Lindquist E.A."/>
            <person name="Lipzen A."/>
            <person name="Lundell T."/>
            <person name="Morin E."/>
            <person name="Murat C."/>
            <person name="Riley R."/>
            <person name="Ohm R."/>
            <person name="Sun H."/>
            <person name="Tunlid A."/>
            <person name="Henrissat B."/>
            <person name="Grigoriev I.V."/>
            <person name="Hibbett D.S."/>
            <person name="Martin F."/>
        </authorList>
    </citation>
    <scope>NUCLEOTIDE SEQUENCE [LARGE SCALE GENOMIC DNA]</scope>
    <source>
        <strain evidence="2 3">FD-317 M1</strain>
    </source>
</reference>
<proteinExistence type="predicted"/>
<dbReference type="Proteomes" id="UP000053593">
    <property type="component" value="Unassembled WGS sequence"/>
</dbReference>
<organism evidence="2 3">
    <name type="scientific">Collybiopsis luxurians FD-317 M1</name>
    <dbReference type="NCBI Taxonomy" id="944289"/>
    <lineage>
        <taxon>Eukaryota</taxon>
        <taxon>Fungi</taxon>
        <taxon>Dikarya</taxon>
        <taxon>Basidiomycota</taxon>
        <taxon>Agaricomycotina</taxon>
        <taxon>Agaricomycetes</taxon>
        <taxon>Agaricomycetidae</taxon>
        <taxon>Agaricales</taxon>
        <taxon>Marasmiineae</taxon>
        <taxon>Omphalotaceae</taxon>
        <taxon>Collybiopsis</taxon>
        <taxon>Collybiopsis luxurians</taxon>
    </lineage>
</organism>
<protein>
    <submittedName>
        <fullName evidence="2">Uncharacterized protein</fullName>
    </submittedName>
</protein>
<dbReference type="AlphaFoldDB" id="A0A0D0ASM7"/>
<gene>
    <name evidence="2" type="ORF">GYMLUDRAFT_63684</name>
</gene>
<dbReference type="HOGENOM" id="CLU_1563055_0_0_1"/>
<evidence type="ECO:0000256" key="1">
    <source>
        <dbReference type="SAM" id="MobiDB-lite"/>
    </source>
</evidence>
<evidence type="ECO:0000313" key="2">
    <source>
        <dbReference type="EMBL" id="KIK53420.1"/>
    </source>
</evidence>
<sequence length="171" mass="18773">MVKQTLIGHHAPPSDNSAPGSSDLKELVFDGNLSDLDFSDSESENEDANYAPIQLPNSSSMLLHPGLKRPASALPSNPSTPLKKWKLNPDQLPSAFKDITHHLKSAKTQLHVGPEGLEERQACTIQSTLHSITENDSSLMHASCVTAEAAMFATDWGSWLVRHWVHDWIDT</sequence>
<keyword evidence="3" id="KW-1185">Reference proteome</keyword>
<accession>A0A0D0ASM7</accession>
<dbReference type="EMBL" id="KN834829">
    <property type="protein sequence ID" value="KIK53420.1"/>
    <property type="molecule type" value="Genomic_DNA"/>
</dbReference>
<feature type="region of interest" description="Disordered" evidence="1">
    <location>
        <begin position="1"/>
        <end position="26"/>
    </location>
</feature>